<comment type="caution">
    <text evidence="2">The sequence shown here is derived from an EMBL/GenBank/DDBJ whole genome shotgun (WGS) entry which is preliminary data.</text>
</comment>
<dbReference type="Proteomes" id="UP000077381">
    <property type="component" value="Unassembled WGS sequence"/>
</dbReference>
<feature type="compositionally biased region" description="Basic residues" evidence="1">
    <location>
        <begin position="9"/>
        <end position="19"/>
    </location>
</feature>
<evidence type="ECO:0000256" key="1">
    <source>
        <dbReference type="SAM" id="MobiDB-lite"/>
    </source>
</evidence>
<feature type="compositionally biased region" description="Basic and acidic residues" evidence="1">
    <location>
        <begin position="93"/>
        <end position="110"/>
    </location>
</feature>
<organism evidence="2 3">
    <name type="scientific">Streptomyces jeddahensis</name>
    <dbReference type="NCBI Taxonomy" id="1716141"/>
    <lineage>
        <taxon>Bacteria</taxon>
        <taxon>Bacillati</taxon>
        <taxon>Actinomycetota</taxon>
        <taxon>Actinomycetes</taxon>
        <taxon>Kitasatosporales</taxon>
        <taxon>Streptomycetaceae</taxon>
        <taxon>Streptomyces</taxon>
    </lineage>
</organism>
<evidence type="ECO:0000313" key="3">
    <source>
        <dbReference type="Proteomes" id="UP000077381"/>
    </source>
</evidence>
<evidence type="ECO:0000313" key="2">
    <source>
        <dbReference type="EMBL" id="OAH09945.1"/>
    </source>
</evidence>
<feature type="region of interest" description="Disordered" evidence="1">
    <location>
        <begin position="93"/>
        <end position="117"/>
    </location>
</feature>
<sequence length="131" mass="14483">MVRDQQRRTPSHLRFHRSRPGGGLRLDPVLPGQTVQHPFSDRQLLPLRLGRLKLLAQLLGAVGCRVAAADALDVRLFLRAPLRLLSGDRILRTHHEQRGESTDRGDDRGAGECSAEAVGKSGEVAEFLRAH</sequence>
<dbReference type="EMBL" id="LOHS01000164">
    <property type="protein sequence ID" value="OAH09945.1"/>
    <property type="molecule type" value="Genomic_DNA"/>
</dbReference>
<protein>
    <submittedName>
        <fullName evidence="2">Uncharacterized protein</fullName>
    </submittedName>
</protein>
<accession>A0A177HG58</accession>
<feature type="region of interest" description="Disordered" evidence="1">
    <location>
        <begin position="1"/>
        <end position="25"/>
    </location>
</feature>
<gene>
    <name evidence="2" type="ORF">STSP_67100</name>
</gene>
<reference evidence="2 3" key="1">
    <citation type="submission" date="2015-12" db="EMBL/GenBank/DDBJ databases">
        <title>Genome sequence of Streptomyces sp. G25.</title>
        <authorList>
            <person name="Poehlein A."/>
            <person name="Roettig A."/>
            <person name="Hiessl S."/>
            <person name="Hauschild P."/>
            <person name="Schauer J."/>
            <person name="Madkour M.H."/>
            <person name="Al-Ansari A.M."/>
            <person name="Almakishah N.H."/>
            <person name="Steinbuechel A."/>
            <person name="Daniel R."/>
        </authorList>
    </citation>
    <scope>NUCLEOTIDE SEQUENCE [LARGE SCALE GENOMIC DNA]</scope>
    <source>
        <strain evidence="3">G25(2015)</strain>
    </source>
</reference>
<dbReference type="AlphaFoldDB" id="A0A177HG58"/>
<proteinExistence type="predicted"/>
<name>A0A177HG58_9ACTN</name>
<keyword evidence="3" id="KW-1185">Reference proteome</keyword>